<dbReference type="InterPro" id="IPR029063">
    <property type="entry name" value="SAM-dependent_MTases_sf"/>
</dbReference>
<organism evidence="6 7">
    <name type="scientific">Zygotorulaspora mrakii</name>
    <name type="common">Zygosaccharomyces mrakii</name>
    <dbReference type="NCBI Taxonomy" id="42260"/>
    <lineage>
        <taxon>Eukaryota</taxon>
        <taxon>Fungi</taxon>
        <taxon>Dikarya</taxon>
        <taxon>Ascomycota</taxon>
        <taxon>Saccharomycotina</taxon>
        <taxon>Saccharomycetes</taxon>
        <taxon>Saccharomycetales</taxon>
        <taxon>Saccharomycetaceae</taxon>
        <taxon>Zygotorulaspora</taxon>
    </lineage>
</organism>
<evidence type="ECO:0000256" key="2">
    <source>
        <dbReference type="ARBA" id="ARBA00022679"/>
    </source>
</evidence>
<protein>
    <recommendedName>
        <fullName evidence="5">Ubiquinone biosynthesis O-methyltransferase, mitochondrial</fullName>
    </recommendedName>
    <alternativeName>
        <fullName evidence="5">3,4-dihydroxy-5-hexaprenylbenzoate methyltransferase</fullName>
    </alternativeName>
    <alternativeName>
        <fullName evidence="5">3-demethylubiquinol 3-O-methyltransferase</fullName>
    </alternativeName>
    <alternativeName>
        <fullName evidence="5">3-demethylubiquinone 3-O-methyltransferase</fullName>
    </alternativeName>
    <alternativeName>
        <fullName evidence="5">3-demethylubiquinone-6 3-O-methyltransferase</fullName>
    </alternativeName>
    <alternativeName>
        <fullName evidence="5">Hexaprenyldihydroxybenzoate methyltransferase</fullName>
    </alternativeName>
    <alternativeName>
        <fullName evidence="5">Polyprenyldihydroxybenzoate methyltransferase</fullName>
        <shortName evidence="5">DHHB methyltransferase</shortName>
        <shortName evidence="5">DHHB-MT</shortName>
        <shortName evidence="5">DHHB-MTase</shortName>
        <ecNumber evidence="5">2.1.1.-</ecNumber>
        <ecNumber evidence="5">2.1.1.114</ecNumber>
        <ecNumber evidence="5">2.1.1.64</ecNumber>
    </alternativeName>
</protein>
<dbReference type="EC" id="2.1.1.-" evidence="5"/>
<dbReference type="OrthoDB" id="3265906at2759"/>
<feature type="binding site" evidence="5">
    <location>
        <position position="80"/>
    </location>
    <ligand>
        <name>S-adenosyl-L-methionine</name>
        <dbReference type="ChEBI" id="CHEBI:59789"/>
    </ligand>
</feature>
<dbReference type="AlphaFoldDB" id="A0A7H9B8C4"/>
<keyword evidence="1 5" id="KW-0489">Methyltransferase</keyword>
<name>A0A7H9B8C4_ZYGMR</name>
<comment type="cofactor">
    <cofactor evidence="5">
        <name>Mg(2+)</name>
        <dbReference type="ChEBI" id="CHEBI:18420"/>
    </cofactor>
</comment>
<keyword evidence="5" id="KW-0999">Mitochondrion inner membrane</keyword>
<dbReference type="GO" id="GO:0010420">
    <property type="term" value="F:polyprenyldihydroxybenzoate methyltransferase activity"/>
    <property type="evidence" value="ECO:0007669"/>
    <property type="project" value="UniProtKB-UniRule"/>
</dbReference>
<keyword evidence="5" id="KW-0472">Membrane</keyword>
<dbReference type="GO" id="GO:0032259">
    <property type="term" value="P:methylation"/>
    <property type="evidence" value="ECO:0007669"/>
    <property type="project" value="UniProtKB-KW"/>
</dbReference>
<evidence type="ECO:0000256" key="4">
    <source>
        <dbReference type="ARBA" id="ARBA00022691"/>
    </source>
</evidence>
<feature type="binding site" evidence="5">
    <location>
        <position position="211"/>
    </location>
    <ligand>
        <name>Mg(2+)</name>
        <dbReference type="ChEBI" id="CHEBI:18420"/>
    </ligand>
</feature>
<comment type="similarity">
    <text evidence="5">Belongs to the class I-like SAM-binding methyltransferase superfamily. UbiG/COQ3 family.</text>
</comment>
<keyword evidence="5" id="KW-0460">Magnesium</keyword>
<evidence type="ECO:0000256" key="3">
    <source>
        <dbReference type="ARBA" id="ARBA00022688"/>
    </source>
</evidence>
<reference evidence="6 7" key="1">
    <citation type="submission" date="2020-07" db="EMBL/GenBank/DDBJ databases">
        <title>The yeast mating-type switching endonuclease HO is a domesticated member of an unorthodox homing genetic element family.</title>
        <authorList>
            <person name="Coughlan A.Y."/>
            <person name="Lombardi L."/>
            <person name="Braun-Galleani S."/>
            <person name="Martos A.R."/>
            <person name="Galeote V."/>
            <person name="Bigey F."/>
            <person name="Dequin S."/>
            <person name="Byrne K.P."/>
            <person name="Wolfe K.H."/>
        </authorList>
    </citation>
    <scope>NUCLEOTIDE SEQUENCE [LARGE SCALE GENOMIC DNA]</scope>
    <source>
        <strain evidence="6 7">NRRL Y-6702</strain>
    </source>
</reference>
<dbReference type="GO" id="GO:0046872">
    <property type="term" value="F:metal ion binding"/>
    <property type="evidence" value="ECO:0007669"/>
    <property type="project" value="UniProtKB-KW"/>
</dbReference>
<evidence type="ECO:0000313" key="7">
    <source>
        <dbReference type="Proteomes" id="UP000509704"/>
    </source>
</evidence>
<dbReference type="Pfam" id="PF13489">
    <property type="entry name" value="Methyltransf_23"/>
    <property type="match status" value="1"/>
</dbReference>
<dbReference type="GO" id="GO:0061542">
    <property type="term" value="F:3-demethylubiquinol 3-O-methyltransferase activity"/>
    <property type="evidence" value="ECO:0007669"/>
    <property type="project" value="UniProtKB-UniRule"/>
</dbReference>
<dbReference type="SUPFAM" id="SSF53335">
    <property type="entry name" value="S-adenosyl-L-methionine-dependent methyltransferases"/>
    <property type="match status" value="1"/>
</dbReference>
<comment type="subunit">
    <text evidence="5">Component of a multi-subunit COQ enzyme complex, composed of at least COQ3, COQ4, COQ5, COQ6, COQ7 and COQ9.</text>
</comment>
<comment type="pathway">
    <text evidence="5">Cofactor biosynthesis; ubiquinone biosynthesis.</text>
</comment>
<dbReference type="Gene3D" id="3.40.50.150">
    <property type="entry name" value="Vaccinia Virus protein VP39"/>
    <property type="match status" value="1"/>
</dbReference>
<comment type="catalytic activity">
    <reaction evidence="5">
        <text>a 3,4-dihydroxy-5-(all-trans-polyprenyl)benzoate + S-adenosyl-L-methionine = a 4-hydroxy-3-methoxy-5-(all-trans-polyprenyl)benzoate + S-adenosyl-L-homocysteine + H(+)</text>
        <dbReference type="Rhea" id="RHEA:44452"/>
        <dbReference type="Rhea" id="RHEA-COMP:10930"/>
        <dbReference type="Rhea" id="RHEA-COMP:10931"/>
        <dbReference type="ChEBI" id="CHEBI:15378"/>
        <dbReference type="ChEBI" id="CHEBI:57856"/>
        <dbReference type="ChEBI" id="CHEBI:59789"/>
        <dbReference type="ChEBI" id="CHEBI:64694"/>
        <dbReference type="ChEBI" id="CHEBI:84443"/>
        <dbReference type="EC" id="2.1.1.114"/>
    </reaction>
</comment>
<comment type="catalytic activity">
    <reaction evidence="5">
        <text>a 3-demethylubiquinol + S-adenosyl-L-methionine = a ubiquinol + S-adenosyl-L-homocysteine + H(+)</text>
        <dbReference type="Rhea" id="RHEA:44380"/>
        <dbReference type="Rhea" id="RHEA-COMP:9566"/>
        <dbReference type="Rhea" id="RHEA-COMP:10914"/>
        <dbReference type="ChEBI" id="CHEBI:15378"/>
        <dbReference type="ChEBI" id="CHEBI:17976"/>
        <dbReference type="ChEBI" id="CHEBI:57856"/>
        <dbReference type="ChEBI" id="CHEBI:59789"/>
        <dbReference type="ChEBI" id="CHEBI:84422"/>
        <dbReference type="EC" id="2.1.1.64"/>
    </reaction>
</comment>
<dbReference type="EMBL" id="CP058611">
    <property type="protein sequence ID" value="QLG75001.1"/>
    <property type="molecule type" value="Genomic_DNA"/>
</dbReference>
<keyword evidence="7" id="KW-1185">Reference proteome</keyword>
<comment type="function">
    <text evidence="5">O-methyltransferase required for two non-consecutive steps during ubiquinone biosynthesis. Catalyzes the 2 O-methylation of 3,4-dihydroxy-5-(all-trans-polyprenyl)benzoic acid into 4-hydroxy-3-methoxy-5-(all-trans-polyprenyl)benzoic acid. Also catalyzes the last step of ubiquinone biosynthesis by mediating methylation of 3-demethylubiquinone into ubiquinone. Also able to mediate the methylation of 3-demethylubiquinol into ubiquinol.</text>
</comment>
<feature type="binding site" evidence="5">
    <location>
        <position position="141"/>
    </location>
    <ligand>
        <name>S-adenosyl-L-methionine</name>
        <dbReference type="ChEBI" id="CHEBI:59789"/>
    </ligand>
</feature>
<sequence>MLSRLKVTGMSNNLINPALKGFGPWAKTACQQLSRHSGLGLRANGTSASADEISHFQELAPTWWDVSGPQRILHLMNNARMDFIQQTLKNSVKISDPETYIPGFNYRGFLPPYVARNIDHELELAISKSQTEEKISVLDVGCGGGILSEALARLSNVKHVTGIDLTAECIAVAKNHALADPSLKGKLDYEYQALEKVPGIYDVVTCFEMLEHVDNPGQILRHSWLKLKPNGILFLSTINRDIVSWFTTIFMGEYVLKIVPKGTHHLSKYIKSSEIQEWFQQNEPSTHEILQTKGTMYLPLKGWVEHDCSDVGNYFMAIGKL</sequence>
<comment type="subcellular location">
    <subcellularLocation>
        <location evidence="5">Mitochondrion inner membrane</location>
        <topology evidence="5">Peripheral membrane protein</topology>
        <orientation evidence="5">Matrix side</orientation>
    </subcellularLocation>
</comment>
<feature type="binding site" evidence="5">
    <location>
        <position position="207"/>
    </location>
    <ligand>
        <name>S-adenosyl-L-methionine</name>
        <dbReference type="ChEBI" id="CHEBI:59789"/>
    </ligand>
</feature>
<evidence type="ECO:0000256" key="1">
    <source>
        <dbReference type="ARBA" id="ARBA00022603"/>
    </source>
</evidence>
<evidence type="ECO:0000256" key="5">
    <source>
        <dbReference type="HAMAP-Rule" id="MF_03190"/>
    </source>
</evidence>
<gene>
    <name evidence="5" type="primary">COQ3</name>
    <name evidence="6" type="ORF">HG535_0H03280</name>
</gene>
<keyword evidence="2 5" id="KW-0808">Transferase</keyword>
<keyword evidence="3 5" id="KW-0831">Ubiquinone biosynthesis</keyword>
<dbReference type="PANTHER" id="PTHR43464">
    <property type="entry name" value="METHYLTRANSFERASE"/>
    <property type="match status" value="1"/>
</dbReference>
<dbReference type="EC" id="2.1.1.64" evidence="5"/>
<feature type="binding site" evidence="5">
    <location>
        <position position="164"/>
    </location>
    <ligand>
        <name>S-adenosyl-L-methionine</name>
        <dbReference type="ChEBI" id="CHEBI:59789"/>
    </ligand>
</feature>
<evidence type="ECO:0000313" key="6">
    <source>
        <dbReference type="EMBL" id="QLG75001.1"/>
    </source>
</evidence>
<comment type="catalytic activity">
    <reaction evidence="5">
        <text>a 3-demethylubiquinone + S-adenosyl-L-methionine = a ubiquinone + S-adenosyl-L-homocysteine</text>
        <dbReference type="Rhea" id="RHEA:81215"/>
        <dbReference type="Rhea" id="RHEA-COMP:9565"/>
        <dbReference type="Rhea" id="RHEA-COMP:19654"/>
        <dbReference type="ChEBI" id="CHEBI:16389"/>
        <dbReference type="ChEBI" id="CHEBI:57856"/>
        <dbReference type="ChEBI" id="CHEBI:59789"/>
        <dbReference type="ChEBI" id="CHEBI:231825"/>
    </reaction>
</comment>
<keyword evidence="5" id="KW-0496">Mitochondrion</keyword>
<accession>A0A7H9B8C4</accession>
<dbReference type="PANTHER" id="PTHR43464:SF19">
    <property type="entry name" value="UBIQUINONE BIOSYNTHESIS O-METHYLTRANSFERASE, MITOCHONDRIAL"/>
    <property type="match status" value="1"/>
</dbReference>
<proteinExistence type="inferred from homology"/>
<dbReference type="NCBIfam" id="TIGR01983">
    <property type="entry name" value="UbiG"/>
    <property type="match status" value="1"/>
</dbReference>
<feature type="binding site" evidence="5">
    <location>
        <position position="212"/>
    </location>
    <ligand>
        <name>Mg(2+)</name>
        <dbReference type="ChEBI" id="CHEBI:18420"/>
    </ligand>
</feature>
<dbReference type="Proteomes" id="UP000509704">
    <property type="component" value="Chromosome 8"/>
</dbReference>
<feature type="binding site" evidence="5">
    <location>
        <position position="208"/>
    </location>
    <ligand>
        <name>Mg(2+)</name>
        <dbReference type="ChEBI" id="CHEBI:18420"/>
    </ligand>
</feature>
<keyword evidence="4 5" id="KW-0949">S-adenosyl-L-methionine</keyword>
<dbReference type="UniPathway" id="UPA00232"/>
<dbReference type="EC" id="2.1.1.114" evidence="5"/>
<dbReference type="CDD" id="cd02440">
    <property type="entry name" value="AdoMet_MTases"/>
    <property type="match status" value="1"/>
</dbReference>
<dbReference type="HAMAP" id="MF_00472">
    <property type="entry name" value="UbiG"/>
    <property type="match status" value="1"/>
</dbReference>
<dbReference type="InterPro" id="IPR010233">
    <property type="entry name" value="UbiG_MeTrfase"/>
</dbReference>
<keyword evidence="5" id="KW-0479">Metal-binding</keyword>
<dbReference type="GO" id="GO:0031314">
    <property type="term" value="C:extrinsic component of mitochondrial inner membrane"/>
    <property type="evidence" value="ECO:0007669"/>
    <property type="project" value="UniProtKB-UniRule"/>
</dbReference>